<proteinExistence type="predicted"/>
<dbReference type="InterPro" id="IPR025997">
    <property type="entry name" value="SBP_2_dom"/>
</dbReference>
<dbReference type="InterPro" id="IPR028082">
    <property type="entry name" value="Peripla_BP_I"/>
</dbReference>
<comment type="caution">
    <text evidence="5">The sequence shown here is derived from an EMBL/GenBank/DDBJ whole genome shotgun (WGS) entry which is preliminary data.</text>
</comment>
<gene>
    <name evidence="5" type="ORF">BJ968_004416</name>
</gene>
<evidence type="ECO:0000259" key="4">
    <source>
        <dbReference type="Pfam" id="PF13407"/>
    </source>
</evidence>
<dbReference type="SUPFAM" id="SSF53822">
    <property type="entry name" value="Periplasmic binding protein-like I"/>
    <property type="match status" value="1"/>
</dbReference>
<dbReference type="Pfam" id="PF13407">
    <property type="entry name" value="Peripla_BP_4"/>
    <property type="match status" value="1"/>
</dbReference>
<name>A0A7Y9J334_9ACTN</name>
<sequence>MNRKDPRTTSRRRLSALAGALVVGLAACGSTGSGGTAGGQEEASAQGTPLAGAPSWCGSKEITLALADGFGGNNWRQVTAAEARDEASKCPSVTEFSYADGQGNTQKAISDVQGFVAKGVDAMVVFPDAGQAMLPALRSAHDAGVVTVPYRVDPGGQPGRDYDAFISTDFSQAGELWANFLVKALPQGGTVLNLGGPAANSQSQAEYEGMQRVLKDHPNIEFIGQTPYEVTNWDPAQTQRVVTAALATNPRIDAVTTDFGSALASAFGAFEQAGRPIPAIATEDSNQLACAWRDQQAAGTGFDLFTVDSQNAMGRLAVQYAVAKASGGVLPDSTEYPQTAFEDSLSGQPHPVTCDDQLPPDAFVSSTLSKEQQIAALE</sequence>
<dbReference type="Proteomes" id="UP000521922">
    <property type="component" value="Unassembled WGS sequence"/>
</dbReference>
<feature type="region of interest" description="Disordered" evidence="2">
    <location>
        <begin position="33"/>
        <end position="52"/>
    </location>
</feature>
<keyword evidence="3" id="KW-0732">Signal</keyword>
<accession>A0A7Y9J334</accession>
<dbReference type="EMBL" id="JACCBB010000001">
    <property type="protein sequence ID" value="NYD24876.1"/>
    <property type="molecule type" value="Genomic_DNA"/>
</dbReference>
<feature type="signal peptide" evidence="3">
    <location>
        <begin position="1"/>
        <end position="29"/>
    </location>
</feature>
<dbReference type="PROSITE" id="PS51318">
    <property type="entry name" value="TAT"/>
    <property type="match status" value="1"/>
</dbReference>
<dbReference type="InterPro" id="IPR050555">
    <property type="entry name" value="Bact_Solute-Bind_Prot2"/>
</dbReference>
<dbReference type="AlphaFoldDB" id="A0A7Y9J334"/>
<comment type="subcellular location">
    <subcellularLocation>
        <location evidence="1">Cell envelope</location>
    </subcellularLocation>
</comment>
<evidence type="ECO:0000256" key="1">
    <source>
        <dbReference type="ARBA" id="ARBA00004196"/>
    </source>
</evidence>
<dbReference type="PROSITE" id="PS51257">
    <property type="entry name" value="PROKAR_LIPOPROTEIN"/>
    <property type="match status" value="1"/>
</dbReference>
<dbReference type="RefSeq" id="WP_179755563.1">
    <property type="nucleotide sequence ID" value="NZ_BAAAGN010000015.1"/>
</dbReference>
<dbReference type="PANTHER" id="PTHR30036">
    <property type="entry name" value="D-XYLOSE-BINDING PERIPLASMIC PROTEIN"/>
    <property type="match status" value="1"/>
</dbReference>
<feature type="domain" description="Periplasmic binding protein" evidence="4">
    <location>
        <begin position="71"/>
        <end position="327"/>
    </location>
</feature>
<protein>
    <submittedName>
        <fullName evidence="5">Ribose transport system substrate-binding protein</fullName>
    </submittedName>
</protein>
<dbReference type="GO" id="GO:0030288">
    <property type="term" value="C:outer membrane-bounded periplasmic space"/>
    <property type="evidence" value="ECO:0007669"/>
    <property type="project" value="TreeGrafter"/>
</dbReference>
<dbReference type="GO" id="GO:0030246">
    <property type="term" value="F:carbohydrate binding"/>
    <property type="evidence" value="ECO:0007669"/>
    <property type="project" value="TreeGrafter"/>
</dbReference>
<keyword evidence="6" id="KW-1185">Reference proteome</keyword>
<dbReference type="Gene3D" id="3.40.50.2300">
    <property type="match status" value="2"/>
</dbReference>
<organism evidence="5 6">
    <name type="scientific">Kineococcus aurantiacus</name>
    <dbReference type="NCBI Taxonomy" id="37633"/>
    <lineage>
        <taxon>Bacteria</taxon>
        <taxon>Bacillati</taxon>
        <taxon>Actinomycetota</taxon>
        <taxon>Actinomycetes</taxon>
        <taxon>Kineosporiales</taxon>
        <taxon>Kineosporiaceae</taxon>
        <taxon>Kineococcus</taxon>
    </lineage>
</organism>
<evidence type="ECO:0000313" key="5">
    <source>
        <dbReference type="EMBL" id="NYD24876.1"/>
    </source>
</evidence>
<feature type="chain" id="PRO_5039571033" evidence="3">
    <location>
        <begin position="30"/>
        <end position="378"/>
    </location>
</feature>
<evidence type="ECO:0000256" key="2">
    <source>
        <dbReference type="SAM" id="MobiDB-lite"/>
    </source>
</evidence>
<dbReference type="InterPro" id="IPR006311">
    <property type="entry name" value="TAT_signal"/>
</dbReference>
<evidence type="ECO:0000313" key="6">
    <source>
        <dbReference type="Proteomes" id="UP000521922"/>
    </source>
</evidence>
<reference evidence="5 6" key="1">
    <citation type="submission" date="2020-07" db="EMBL/GenBank/DDBJ databases">
        <title>Sequencing the genomes of 1000 actinobacteria strains.</title>
        <authorList>
            <person name="Klenk H.-P."/>
        </authorList>
    </citation>
    <scope>NUCLEOTIDE SEQUENCE [LARGE SCALE GENOMIC DNA]</scope>
    <source>
        <strain evidence="5 6">DSM 7487</strain>
    </source>
</reference>
<evidence type="ECO:0000256" key="3">
    <source>
        <dbReference type="SAM" id="SignalP"/>
    </source>
</evidence>
<feature type="compositionally biased region" description="Low complexity" evidence="2">
    <location>
        <begin position="39"/>
        <end position="48"/>
    </location>
</feature>